<feature type="region of interest" description="Disordered" evidence="1">
    <location>
        <begin position="935"/>
        <end position="994"/>
    </location>
</feature>
<evidence type="ECO:0000256" key="1">
    <source>
        <dbReference type="SAM" id="MobiDB-lite"/>
    </source>
</evidence>
<dbReference type="NCBIfam" id="TIGR04346">
    <property type="entry name" value="DotA_TraY"/>
    <property type="match status" value="1"/>
</dbReference>
<gene>
    <name evidence="3" type="ORF">JEU22_19250</name>
</gene>
<sequence>MAQMPFSPCSDPSDCSDQSVKMLGRIFGPVIDSLVAGTDPNAVEAGANILATMFSFFNSGILIIGSLIVSYVAVMGVTNTANDGEAMGKSWSSLWTPVRIVAGGAVLLPTTSGYSFIQLIVLMFALWGIGFANGTYKAGMAIGVLSSDGIVQGVNQAGNFYGLRDFARQYVAVSYCARAANAIYANSGSGSQPAVQSKSTSLGNGQVEQVYDKQTFVDGRTEYTFFLKDRNAVTNLAGGEPFCGTVKLSTYAAQTKTDPIPQALEKVHEQTQLAKVKAAGKLMGELDKWVNSWPATINDPGWDKVDSNRFNTIVRTQEDQIATNLVKEVTDGQSDVDSGLKGFLDTLTKDGWAAAGGWFQRVGMVRGQIANVLAEPVGSVGAPSLAGLPSDARFSLLSNSLTTVTEAIDKKAEEKDAYNGAKPAKADDLASLIPKDPQSDINVGSLRADMDSKMSSFVNGMMQNVVEIATGAGSNGQTPLCGTAGQMGGSLNRMKCVGDYLSVARGGILLADVAIKSAATAVRVLAGTVSSVKALGNGLDLDKIVIPLWDWVMEVPIKQLALLATYIEPLAFYFGVFLPSLPYTLFMIVFVGWVLAVLQSIIAAPLWAVMHMTPDRTFVGSQTQGYLLLLSLFARPALAVLGLFAAILVSDPVIDYIAQGFFAMRGAVVSSSGGVGVIAEFLTFAWWFMVFGLTLLPVLYMIFGLPQTLPDEVLRWIGGGLGSMGETSATAEMRGGVASVGSRLHGSGSGMRLGGGQKRLTSQGGGSPDAGPEGGGPEGGGPRGGGPRGGRGGKTPLLSANGQGAGGASQGSDNKGETASTDNRTLGEKRSEAAGVALGRAVAGGAAATGRAMRGAGSAALSAGRSGVESLRNSGSASLGGRVRDAVSAGALTAGAGLAATASAAGAEYKQAFSTAMSEGKAAYHEGADARIDAYKASLTGGAPPAGSDKAQEPPASPDAGAEHSASQNHAFSDAALPAGSGSASDKDGDDESR</sequence>
<evidence type="ECO:0000256" key="2">
    <source>
        <dbReference type="SAM" id="Phobius"/>
    </source>
</evidence>
<reference evidence="3" key="1">
    <citation type="submission" date="2020-12" db="EMBL/GenBank/DDBJ databases">
        <title>Enhanced detection system for hospital associated transmission using whole genome sequencing surveillance.</title>
        <authorList>
            <person name="Harrison L.H."/>
            <person name="Van Tyne D."/>
            <person name="Marsh J.W."/>
            <person name="Griffith M.P."/>
            <person name="Snyder D.J."/>
            <person name="Cooper V.S."/>
            <person name="Mustapha M."/>
        </authorList>
    </citation>
    <scope>NUCLEOTIDE SEQUENCE</scope>
    <source>
        <strain evidence="3">PSB00042</strain>
    </source>
</reference>
<feature type="transmembrane region" description="Helical" evidence="2">
    <location>
        <begin position="684"/>
        <end position="703"/>
    </location>
</feature>
<protein>
    <submittedName>
        <fullName evidence="3">DotA/TraY family protein</fullName>
    </submittedName>
</protein>
<dbReference type="AlphaFoldDB" id="A0A8I1JN12"/>
<feature type="transmembrane region" description="Helical" evidence="2">
    <location>
        <begin position="627"/>
        <end position="650"/>
    </location>
</feature>
<organism evidence="3 4">
    <name type="scientific">Pseudomonas putida</name>
    <name type="common">Arthrobacter siderocapsulatus</name>
    <dbReference type="NCBI Taxonomy" id="303"/>
    <lineage>
        <taxon>Bacteria</taxon>
        <taxon>Pseudomonadati</taxon>
        <taxon>Pseudomonadota</taxon>
        <taxon>Gammaproteobacteria</taxon>
        <taxon>Pseudomonadales</taxon>
        <taxon>Pseudomonadaceae</taxon>
        <taxon>Pseudomonas</taxon>
    </lineage>
</organism>
<feature type="transmembrane region" description="Helical" evidence="2">
    <location>
        <begin position="656"/>
        <end position="677"/>
    </location>
</feature>
<evidence type="ECO:0000313" key="4">
    <source>
        <dbReference type="Proteomes" id="UP000637061"/>
    </source>
</evidence>
<feature type="region of interest" description="Disordered" evidence="1">
    <location>
        <begin position="739"/>
        <end position="832"/>
    </location>
</feature>
<feature type="transmembrane region" description="Helical" evidence="2">
    <location>
        <begin position="114"/>
        <end position="132"/>
    </location>
</feature>
<feature type="transmembrane region" description="Helical" evidence="2">
    <location>
        <begin position="584"/>
        <end position="607"/>
    </location>
</feature>
<dbReference type="InterPro" id="IPR027628">
    <property type="entry name" value="DotA_TraY"/>
</dbReference>
<feature type="transmembrane region" description="Helical" evidence="2">
    <location>
        <begin position="56"/>
        <end position="78"/>
    </location>
</feature>
<proteinExistence type="predicted"/>
<feature type="compositionally biased region" description="Gly residues" evidence="1">
    <location>
        <begin position="747"/>
        <end position="793"/>
    </location>
</feature>
<keyword evidence="2" id="KW-0812">Transmembrane</keyword>
<feature type="transmembrane region" description="Helical" evidence="2">
    <location>
        <begin position="560"/>
        <end position="578"/>
    </location>
</feature>
<dbReference type="EMBL" id="JAEHTE010000026">
    <property type="protein sequence ID" value="MBI6886045.1"/>
    <property type="molecule type" value="Genomic_DNA"/>
</dbReference>
<evidence type="ECO:0000313" key="3">
    <source>
        <dbReference type="EMBL" id="MBI6886045.1"/>
    </source>
</evidence>
<accession>A0A8I1JN12</accession>
<keyword evidence="2" id="KW-0472">Membrane</keyword>
<name>A0A8I1JN12_PSEPU</name>
<comment type="caution">
    <text evidence="3">The sequence shown here is derived from an EMBL/GenBank/DDBJ whole genome shotgun (WGS) entry which is preliminary data.</text>
</comment>
<dbReference type="Proteomes" id="UP000637061">
    <property type="component" value="Unassembled WGS sequence"/>
</dbReference>
<keyword evidence="2" id="KW-1133">Transmembrane helix</keyword>